<keyword evidence="1" id="KW-0472">Membrane</keyword>
<protein>
    <submittedName>
        <fullName evidence="2">Uncharacterized protein</fullName>
    </submittedName>
</protein>
<keyword evidence="1" id="KW-1133">Transmembrane helix</keyword>
<accession>A0A7L9WKA8</accession>
<evidence type="ECO:0000256" key="1">
    <source>
        <dbReference type="SAM" id="Phobius"/>
    </source>
</evidence>
<organism evidence="2 3">
    <name type="scientific">Pseudooceanicola spongiae</name>
    <dbReference type="NCBI Taxonomy" id="2613965"/>
    <lineage>
        <taxon>Bacteria</taxon>
        <taxon>Pseudomonadati</taxon>
        <taxon>Pseudomonadota</taxon>
        <taxon>Alphaproteobacteria</taxon>
        <taxon>Rhodobacterales</taxon>
        <taxon>Paracoccaceae</taxon>
        <taxon>Pseudooceanicola</taxon>
    </lineage>
</organism>
<reference evidence="2 3" key="1">
    <citation type="submission" date="2019-10" db="EMBL/GenBank/DDBJ databases">
        <title>Pseudopuniceibacterium sp. HQ09 islated from Antarctica.</title>
        <authorList>
            <person name="Liao L."/>
            <person name="Su S."/>
            <person name="Chen B."/>
            <person name="Yu Y."/>
        </authorList>
    </citation>
    <scope>NUCLEOTIDE SEQUENCE [LARGE SCALE GENOMIC DNA]</scope>
    <source>
        <strain evidence="2 3">HQ09</strain>
    </source>
</reference>
<keyword evidence="1" id="KW-0812">Transmembrane</keyword>
<dbReference type="EMBL" id="CP045201">
    <property type="protein sequence ID" value="QOL79480.1"/>
    <property type="molecule type" value="Genomic_DNA"/>
</dbReference>
<dbReference type="KEGG" id="pshq:F3W81_00675"/>
<keyword evidence="3" id="KW-1185">Reference proteome</keyword>
<feature type="transmembrane region" description="Helical" evidence="1">
    <location>
        <begin position="52"/>
        <end position="70"/>
    </location>
</feature>
<dbReference type="AlphaFoldDB" id="A0A7L9WKA8"/>
<name>A0A7L9WKA8_9RHOB</name>
<gene>
    <name evidence="2" type="ORF">F3W81_00675</name>
</gene>
<evidence type="ECO:0000313" key="2">
    <source>
        <dbReference type="EMBL" id="QOL79480.1"/>
    </source>
</evidence>
<proteinExistence type="predicted"/>
<dbReference type="Proteomes" id="UP000594118">
    <property type="component" value="Chromosome"/>
</dbReference>
<evidence type="ECO:0000313" key="3">
    <source>
        <dbReference type="Proteomes" id="UP000594118"/>
    </source>
</evidence>
<dbReference type="RefSeq" id="WP_193081675.1">
    <property type="nucleotide sequence ID" value="NZ_CP045201.1"/>
</dbReference>
<sequence length="71" mass="7274">MARVIFVLLILGGVVALAATLMAAIGGAADRRRLTSGQRLPTQLRSTTSQKVAYGLLIAVMFGVASGLMGA</sequence>